<accession>A0A2Z4QIP7</accession>
<gene>
    <name evidence="1" type="ORF">PFP1_23</name>
</gene>
<dbReference type="EMBL" id="MH268168">
    <property type="protein sequence ID" value="AWY10473.1"/>
    <property type="molecule type" value="Genomic_DNA"/>
</dbReference>
<name>A0A2Z4QIP7_9CAUD</name>
<protein>
    <submittedName>
        <fullName evidence="1">Uncharacterized protein</fullName>
    </submittedName>
</protein>
<sequence length="108" mass="12109">MAITLRTTVEVEMKIVIGTEAIAELEAERAKARVMMTDPKAKELNPRKRLLVEILTGDKSAEETFEVLFRNGFREWFRETAPGEFSQNGIKVTTAPAKVTFKGHKAVS</sequence>
<evidence type="ECO:0000313" key="1">
    <source>
        <dbReference type="EMBL" id="AWY10473.1"/>
    </source>
</evidence>
<proteinExistence type="predicted"/>
<reference evidence="1 2" key="1">
    <citation type="submission" date="2018-04" db="EMBL/GenBank/DDBJ databases">
        <title>Complete genome sequence of an novle T7-like phage PFP1 for Pseudomonas fluorescens.</title>
        <authorList>
            <person name="Li M."/>
            <person name="Zhao Q."/>
        </authorList>
    </citation>
    <scope>NUCLEOTIDE SEQUENCE [LARGE SCALE GENOMIC DNA]</scope>
</reference>
<evidence type="ECO:0000313" key="2">
    <source>
        <dbReference type="Proteomes" id="UP000250566"/>
    </source>
</evidence>
<keyword evidence="2" id="KW-1185">Reference proteome</keyword>
<dbReference type="Proteomes" id="UP000250566">
    <property type="component" value="Segment"/>
</dbReference>
<organism evidence="1 2">
    <name type="scientific">Pseudomonas phage PFP1</name>
    <dbReference type="NCBI Taxonomy" id="2201462"/>
    <lineage>
        <taxon>Viruses</taxon>
        <taxon>Duplodnaviria</taxon>
        <taxon>Heunggongvirae</taxon>
        <taxon>Uroviricota</taxon>
        <taxon>Caudoviricetes</taxon>
        <taxon>Autographivirales</taxon>
        <taxon>Autotranscriptaviridae</taxon>
        <taxon>Studiervirinae</taxon>
        <taxon>Pfluvirus</taxon>
        <taxon>Pfluvirus PFP1</taxon>
        <taxon>Pifdecavirus PFP1</taxon>
    </lineage>
</organism>